<dbReference type="RefSeq" id="WP_132462932.1">
    <property type="nucleotide sequence ID" value="NZ_SLXP01000008.1"/>
</dbReference>
<dbReference type="Pfam" id="PF00106">
    <property type="entry name" value="adh_short"/>
    <property type="match status" value="1"/>
</dbReference>
<dbReference type="FunFam" id="3.40.50.720:FF:000084">
    <property type="entry name" value="Short-chain dehydrogenase reductase"/>
    <property type="match status" value="1"/>
</dbReference>
<evidence type="ECO:0000256" key="1">
    <source>
        <dbReference type="ARBA" id="ARBA00006484"/>
    </source>
</evidence>
<dbReference type="InterPro" id="IPR036291">
    <property type="entry name" value="NAD(P)-bd_dom_sf"/>
</dbReference>
<dbReference type="CDD" id="cd05233">
    <property type="entry name" value="SDR_c"/>
    <property type="match status" value="1"/>
</dbReference>
<keyword evidence="2" id="KW-0560">Oxidoreductase</keyword>
<comment type="similarity">
    <text evidence="1 3">Belongs to the short-chain dehydrogenases/reductases (SDR) family.</text>
</comment>
<dbReference type="SUPFAM" id="SSF51735">
    <property type="entry name" value="NAD(P)-binding Rossmann-fold domains"/>
    <property type="match status" value="1"/>
</dbReference>
<dbReference type="Proteomes" id="UP000294835">
    <property type="component" value="Unassembled WGS sequence"/>
</dbReference>
<evidence type="ECO:0000256" key="3">
    <source>
        <dbReference type="RuleBase" id="RU000363"/>
    </source>
</evidence>
<dbReference type="InterPro" id="IPR057326">
    <property type="entry name" value="KR_dom"/>
</dbReference>
<dbReference type="SMART" id="SM00822">
    <property type="entry name" value="PKS_KR"/>
    <property type="match status" value="1"/>
</dbReference>
<reference evidence="5 6" key="1">
    <citation type="submission" date="2019-03" db="EMBL/GenBank/DDBJ databases">
        <title>Genomic Encyclopedia of Type Strains, Phase IV (KMG-IV): sequencing the most valuable type-strain genomes for metagenomic binning, comparative biology and taxonomic classification.</title>
        <authorList>
            <person name="Goeker M."/>
        </authorList>
    </citation>
    <scope>NUCLEOTIDE SEQUENCE [LARGE SCALE GENOMIC DNA]</scope>
    <source>
        <strain evidence="5 6">DSM 18063</strain>
    </source>
</reference>
<comment type="caution">
    <text evidence="5">The sequence shown here is derived from an EMBL/GenBank/DDBJ whole genome shotgun (WGS) entry which is preliminary data.</text>
</comment>
<accession>A0A4R2PY78</accession>
<dbReference type="PANTHER" id="PTHR43669:SF8">
    <property type="entry name" value="SHORT-CHAIN TYPE DEHYDROGENASE_REDUCTASE-RELATED"/>
    <property type="match status" value="1"/>
</dbReference>
<evidence type="ECO:0000313" key="5">
    <source>
        <dbReference type="EMBL" id="TCP40138.1"/>
    </source>
</evidence>
<dbReference type="OrthoDB" id="9810734at2"/>
<feature type="domain" description="Ketoreductase" evidence="4">
    <location>
        <begin position="7"/>
        <end position="182"/>
    </location>
</feature>
<protein>
    <submittedName>
        <fullName evidence="5">NADP-dependent 3-hydroxy acid dehydrogenase YdfG</fullName>
    </submittedName>
</protein>
<dbReference type="PANTHER" id="PTHR43669">
    <property type="entry name" value="5-KETO-D-GLUCONATE 5-REDUCTASE"/>
    <property type="match status" value="1"/>
</dbReference>
<evidence type="ECO:0000313" key="6">
    <source>
        <dbReference type="Proteomes" id="UP000294835"/>
    </source>
</evidence>
<dbReference type="PRINTS" id="PR00081">
    <property type="entry name" value="GDHRDH"/>
</dbReference>
<dbReference type="EMBL" id="SLXP01000008">
    <property type="protein sequence ID" value="TCP40138.1"/>
    <property type="molecule type" value="Genomic_DNA"/>
</dbReference>
<dbReference type="GO" id="GO:0016491">
    <property type="term" value="F:oxidoreductase activity"/>
    <property type="evidence" value="ECO:0007669"/>
    <property type="project" value="UniProtKB-KW"/>
</dbReference>
<dbReference type="Gene3D" id="3.40.50.720">
    <property type="entry name" value="NAD(P)-binding Rossmann-like Domain"/>
    <property type="match status" value="1"/>
</dbReference>
<name>A0A4R2PY78_9RHOB</name>
<keyword evidence="6" id="KW-1185">Reference proteome</keyword>
<organism evidence="5 6">
    <name type="scientific">Rhodovulum marinum</name>
    <dbReference type="NCBI Taxonomy" id="320662"/>
    <lineage>
        <taxon>Bacteria</taxon>
        <taxon>Pseudomonadati</taxon>
        <taxon>Pseudomonadota</taxon>
        <taxon>Alphaproteobacteria</taxon>
        <taxon>Rhodobacterales</taxon>
        <taxon>Paracoccaceae</taxon>
        <taxon>Rhodovulum</taxon>
    </lineage>
</organism>
<sequence>MGELAGKSVLITGASRGIGAAAARAFAEAGAHVALAARSETAITTIAREIGGKAIALPCDVADFAQVSDAVRGVVKAFGQIDVLVNNAAVIEPIARLQDVDPAEWSTALDINLKGVFHGFRAAMPVMAAMGGGTILTISSGAAHSAMEGWSAYCTSKAGAAMLTRCADAEGRAQGIRAIGLSPGTVATDMQKTVKDSGVNPVSRLDWSEHIPPAWPARALVWMCTADADEFLGQEVSLRERAIRRRVGLPS</sequence>
<dbReference type="PRINTS" id="PR00080">
    <property type="entry name" value="SDRFAMILY"/>
</dbReference>
<gene>
    <name evidence="5" type="ORF">EV662_10812</name>
</gene>
<evidence type="ECO:0000259" key="4">
    <source>
        <dbReference type="SMART" id="SM00822"/>
    </source>
</evidence>
<proteinExistence type="inferred from homology"/>
<dbReference type="InterPro" id="IPR002347">
    <property type="entry name" value="SDR_fam"/>
</dbReference>
<dbReference type="AlphaFoldDB" id="A0A4R2PY78"/>
<evidence type="ECO:0000256" key="2">
    <source>
        <dbReference type="ARBA" id="ARBA00023002"/>
    </source>
</evidence>